<evidence type="ECO:0000259" key="1">
    <source>
        <dbReference type="PROSITE" id="PS51186"/>
    </source>
</evidence>
<keyword evidence="2" id="KW-0012">Acyltransferase</keyword>
<dbReference type="GO" id="GO:0016746">
    <property type="term" value="F:acyltransferase activity"/>
    <property type="evidence" value="ECO:0007669"/>
    <property type="project" value="UniProtKB-KW"/>
</dbReference>
<keyword evidence="3" id="KW-1185">Reference proteome</keyword>
<keyword evidence="2" id="KW-0808">Transferase</keyword>
<sequence>MTLTVRDMQRSDVPACVDIINHIIALGGSTAHEEPFDKDSFATEYFRDPAVANVVLSGDRIVGFQAAFDVGDGLYSIGSFTDRKHPVRGAGRALFDKTLADCRARGGVAILAKITADNALGLTFYSRMGFRDFEVWSDDHVRPDGTSVDRIVKRFPL</sequence>
<evidence type="ECO:0000313" key="2">
    <source>
        <dbReference type="EMBL" id="MBV2359514.1"/>
    </source>
</evidence>
<proteinExistence type="predicted"/>
<dbReference type="EC" id="2.3.1.-" evidence="2"/>
<dbReference type="EMBL" id="JAHRWL010000001">
    <property type="protein sequence ID" value="MBV2359514.1"/>
    <property type="molecule type" value="Genomic_DNA"/>
</dbReference>
<evidence type="ECO:0000313" key="3">
    <source>
        <dbReference type="Proteomes" id="UP001166293"/>
    </source>
</evidence>
<dbReference type="InterPro" id="IPR000182">
    <property type="entry name" value="GNAT_dom"/>
</dbReference>
<dbReference type="RefSeq" id="WP_217777318.1">
    <property type="nucleotide sequence ID" value="NZ_JAHRWL010000001.1"/>
</dbReference>
<protein>
    <submittedName>
        <fullName evidence="2">GNAT family N-acetyltransferase</fullName>
        <ecNumber evidence="2">2.3.1.-</ecNumber>
    </submittedName>
</protein>
<reference evidence="2" key="1">
    <citation type="submission" date="2021-06" db="EMBL/GenBank/DDBJ databases">
        <title>Thalassococcus sp. CAU 1522 isolated from sea sand, Republic of Korea.</title>
        <authorList>
            <person name="Kim W."/>
        </authorList>
    </citation>
    <scope>NUCLEOTIDE SEQUENCE</scope>
    <source>
        <strain evidence="2">CAU 1522</strain>
    </source>
</reference>
<dbReference type="PROSITE" id="PS51186">
    <property type="entry name" value="GNAT"/>
    <property type="match status" value="1"/>
</dbReference>
<dbReference type="Proteomes" id="UP001166293">
    <property type="component" value="Unassembled WGS sequence"/>
</dbReference>
<name>A0ABS6N7F4_9RHOB</name>
<organism evidence="2 3">
    <name type="scientific">Thalassococcus arenae</name>
    <dbReference type="NCBI Taxonomy" id="2851652"/>
    <lineage>
        <taxon>Bacteria</taxon>
        <taxon>Pseudomonadati</taxon>
        <taxon>Pseudomonadota</taxon>
        <taxon>Alphaproteobacteria</taxon>
        <taxon>Rhodobacterales</taxon>
        <taxon>Roseobacteraceae</taxon>
        <taxon>Thalassococcus</taxon>
    </lineage>
</organism>
<gene>
    <name evidence="2" type="ORF">KUH32_06995</name>
</gene>
<feature type="domain" description="N-acetyltransferase" evidence="1">
    <location>
        <begin position="3"/>
        <end position="157"/>
    </location>
</feature>
<accession>A0ABS6N7F4</accession>
<comment type="caution">
    <text evidence="2">The sequence shown here is derived from an EMBL/GenBank/DDBJ whole genome shotgun (WGS) entry which is preliminary data.</text>
</comment>
<dbReference type="Pfam" id="PF00583">
    <property type="entry name" value="Acetyltransf_1"/>
    <property type="match status" value="1"/>
</dbReference>